<sequence length="130" mass="15043">MYGLTIGMFFKHRCWEGLWHCYKGLKNIWHKIKAFTKLTVLQETAAFFHDTFHEKVGILIYDKLERSCRIEEEKSTWALREHSTPLLPPRCGNSVGITNKMATTCAPHGPLRMRGFTRKEGMGRDITKGT</sequence>
<evidence type="ECO:0000313" key="1">
    <source>
        <dbReference type="EnsemblMetazoa" id="Aqu2.1.34090_001"/>
    </source>
</evidence>
<proteinExistence type="predicted"/>
<dbReference type="EnsemblMetazoa" id="Aqu2.1.34090_001">
    <property type="protein sequence ID" value="Aqu2.1.34090_001"/>
    <property type="gene ID" value="Aqu2.1.34090"/>
</dbReference>
<dbReference type="AlphaFoldDB" id="A0A1X7V1H0"/>
<organism evidence="1">
    <name type="scientific">Amphimedon queenslandica</name>
    <name type="common">Sponge</name>
    <dbReference type="NCBI Taxonomy" id="400682"/>
    <lineage>
        <taxon>Eukaryota</taxon>
        <taxon>Metazoa</taxon>
        <taxon>Porifera</taxon>
        <taxon>Demospongiae</taxon>
        <taxon>Heteroscleromorpha</taxon>
        <taxon>Haplosclerida</taxon>
        <taxon>Niphatidae</taxon>
        <taxon>Amphimedon</taxon>
    </lineage>
</organism>
<reference evidence="1" key="1">
    <citation type="submission" date="2017-05" db="UniProtKB">
        <authorList>
            <consortium name="EnsemblMetazoa"/>
        </authorList>
    </citation>
    <scope>IDENTIFICATION</scope>
</reference>
<name>A0A1X7V1H0_AMPQE</name>
<dbReference type="InParanoid" id="A0A1X7V1H0"/>
<protein>
    <submittedName>
        <fullName evidence="1">Uncharacterized protein</fullName>
    </submittedName>
</protein>
<accession>A0A1X7V1H0</accession>